<protein>
    <recommendedName>
        <fullName evidence="4">Integral membrane protein</fullName>
    </recommendedName>
</protein>
<dbReference type="Proteomes" id="UP001177212">
    <property type="component" value="Unassembled WGS sequence"/>
</dbReference>
<gene>
    <name evidence="2" type="ORF">Q8W34_06640</name>
</gene>
<feature type="transmembrane region" description="Helical" evidence="1">
    <location>
        <begin position="6"/>
        <end position="27"/>
    </location>
</feature>
<dbReference type="RefSeq" id="WP_305471585.1">
    <property type="nucleotide sequence ID" value="NZ_JAUYVT010000004.1"/>
</dbReference>
<proteinExistence type="predicted"/>
<evidence type="ECO:0000313" key="2">
    <source>
        <dbReference type="EMBL" id="MDP2564304.1"/>
    </source>
</evidence>
<keyword evidence="3" id="KW-1185">Reference proteome</keyword>
<feature type="transmembrane region" description="Helical" evidence="1">
    <location>
        <begin position="203"/>
        <end position="222"/>
    </location>
</feature>
<organism evidence="2 3">
    <name type="scientific">Pseudoalteromonas marina</name>
    <dbReference type="NCBI Taxonomy" id="267375"/>
    <lineage>
        <taxon>Bacteria</taxon>
        <taxon>Pseudomonadati</taxon>
        <taxon>Pseudomonadota</taxon>
        <taxon>Gammaproteobacteria</taxon>
        <taxon>Alteromonadales</taxon>
        <taxon>Pseudoalteromonadaceae</taxon>
        <taxon>Pseudoalteromonas</taxon>
    </lineage>
</organism>
<keyword evidence="1" id="KW-1133">Transmembrane helix</keyword>
<dbReference type="EMBL" id="JAUYVT010000004">
    <property type="protein sequence ID" value="MDP2564304.1"/>
    <property type="molecule type" value="Genomic_DNA"/>
</dbReference>
<feature type="transmembrane region" description="Helical" evidence="1">
    <location>
        <begin position="169"/>
        <end position="191"/>
    </location>
</feature>
<evidence type="ECO:0000313" key="3">
    <source>
        <dbReference type="Proteomes" id="UP001177212"/>
    </source>
</evidence>
<sequence length="278" mass="31767">MDSFLFVLEVLLTMVVSFSPLIIYFVISISLQKIAFNNFYECIGYKGVVATGIIGTTLHELAHYFFCKLFRFRVIDMSLYRPSSVDNTLGYVSYTYNRTSVLQTIGLFWVGYAPFIFGVFYLWGLTYLLLGLNLFGYANELTSSKGVEFIVYQLLEHVLLGFEALFWSVYYAGWAGFIWVMVTSSILLHMMPSVPDIKGSWPGFWLMFLISFVGFSVAVLGFESDYRLYVDSVYTFSLSLTAVLCQILSILSLLVVFSFLIKKTARLIAVLYSKCRKF</sequence>
<evidence type="ECO:0008006" key="4">
    <source>
        <dbReference type="Google" id="ProtNLM"/>
    </source>
</evidence>
<comment type="caution">
    <text evidence="2">The sequence shown here is derived from an EMBL/GenBank/DDBJ whole genome shotgun (WGS) entry which is preliminary data.</text>
</comment>
<keyword evidence="1" id="KW-0472">Membrane</keyword>
<keyword evidence="1" id="KW-0812">Transmembrane</keyword>
<reference evidence="2" key="1">
    <citation type="submission" date="2023-07" db="EMBL/GenBank/DDBJ databases">
        <title>Genome content predicts the carbon catabolic preferences of heterotrophic bacteria.</title>
        <authorList>
            <person name="Gralka M."/>
        </authorList>
    </citation>
    <scope>NUCLEOTIDE SEQUENCE</scope>
    <source>
        <strain evidence="2">4G09</strain>
    </source>
</reference>
<accession>A0ABT9FBZ1</accession>
<feature type="transmembrane region" description="Helical" evidence="1">
    <location>
        <begin position="234"/>
        <end position="261"/>
    </location>
</feature>
<name>A0ABT9FBZ1_9GAMM</name>
<feature type="transmembrane region" description="Helical" evidence="1">
    <location>
        <begin position="107"/>
        <end position="130"/>
    </location>
</feature>
<evidence type="ECO:0000256" key="1">
    <source>
        <dbReference type="SAM" id="Phobius"/>
    </source>
</evidence>